<comment type="caution">
    <text evidence="3">The sequence shown here is derived from an EMBL/GenBank/DDBJ whole genome shotgun (WGS) entry which is preliminary data.</text>
</comment>
<organism evidence="3">
    <name type="scientific">Dictyoglomus thermophilum</name>
    <dbReference type="NCBI Taxonomy" id="14"/>
    <lineage>
        <taxon>Bacteria</taxon>
        <taxon>Pseudomonadati</taxon>
        <taxon>Dictyoglomota</taxon>
        <taxon>Dictyoglomia</taxon>
        <taxon>Dictyoglomales</taxon>
        <taxon>Dictyoglomaceae</taxon>
        <taxon>Dictyoglomus</taxon>
    </lineage>
</organism>
<dbReference type="PANTHER" id="PTHR43151">
    <property type="entry name" value="FEOA FAMILY PROTEIN"/>
    <property type="match status" value="1"/>
</dbReference>
<gene>
    <name evidence="3" type="ORF">ENW00_04355</name>
</gene>
<proteinExistence type="predicted"/>
<evidence type="ECO:0000256" key="1">
    <source>
        <dbReference type="ARBA" id="ARBA00023004"/>
    </source>
</evidence>
<name>A0A7C3RJV5_DICTH</name>
<evidence type="ECO:0000259" key="2">
    <source>
        <dbReference type="SMART" id="SM00899"/>
    </source>
</evidence>
<dbReference type="InterPro" id="IPR008988">
    <property type="entry name" value="Transcriptional_repressor_C"/>
</dbReference>
<dbReference type="InterPro" id="IPR038157">
    <property type="entry name" value="FeoA_core_dom"/>
</dbReference>
<dbReference type="Pfam" id="PF04023">
    <property type="entry name" value="FeoA"/>
    <property type="match status" value="1"/>
</dbReference>
<accession>A0A7C3RJV5</accession>
<dbReference type="GO" id="GO:0046914">
    <property type="term" value="F:transition metal ion binding"/>
    <property type="evidence" value="ECO:0007669"/>
    <property type="project" value="InterPro"/>
</dbReference>
<evidence type="ECO:0000313" key="3">
    <source>
        <dbReference type="EMBL" id="HFX13379.1"/>
    </source>
</evidence>
<dbReference type="InterPro" id="IPR007167">
    <property type="entry name" value="Fe-transptr_FeoA-like"/>
</dbReference>
<keyword evidence="1" id="KW-0408">Iron</keyword>
<dbReference type="SUPFAM" id="SSF50037">
    <property type="entry name" value="C-terminal domain of transcriptional repressors"/>
    <property type="match status" value="1"/>
</dbReference>
<dbReference type="PANTHER" id="PTHR43151:SF2">
    <property type="entry name" value="FE(2+) TRANSPORT PROTEIN A-RELATED"/>
    <property type="match status" value="1"/>
</dbReference>
<protein>
    <submittedName>
        <fullName evidence="3">Ferrous iron transport protein A</fullName>
    </submittedName>
</protein>
<reference evidence="3" key="1">
    <citation type="journal article" date="2020" name="mSystems">
        <title>Genome- and Community-Level Interaction Insights into Carbon Utilization and Element Cycling Functions of Hydrothermarchaeota in Hydrothermal Sediment.</title>
        <authorList>
            <person name="Zhou Z."/>
            <person name="Liu Y."/>
            <person name="Xu W."/>
            <person name="Pan J."/>
            <person name="Luo Z.H."/>
            <person name="Li M."/>
        </authorList>
    </citation>
    <scope>NUCLEOTIDE SEQUENCE [LARGE SCALE GENOMIC DNA]</scope>
    <source>
        <strain evidence="3">SpSt-81</strain>
    </source>
</reference>
<feature type="domain" description="Ferrous iron transporter FeoA-like" evidence="2">
    <location>
        <begin position="3"/>
        <end position="73"/>
    </location>
</feature>
<dbReference type="SMART" id="SM00899">
    <property type="entry name" value="FeoA"/>
    <property type="match status" value="1"/>
</dbReference>
<dbReference type="InterPro" id="IPR053184">
    <property type="entry name" value="FeoA-like"/>
</dbReference>
<sequence>MIKKLIELEKGEKGKVVSIIGGKGKILRLAELGVIPGEEIVLFQKSLGPVIVKVKDTNLALGRGLAESILVEVENHEKEN</sequence>
<dbReference type="Gene3D" id="2.30.30.90">
    <property type="match status" value="1"/>
</dbReference>
<dbReference type="AlphaFoldDB" id="A0A7C3RJV5"/>
<dbReference type="EMBL" id="DTIN01000014">
    <property type="protein sequence ID" value="HFX13379.1"/>
    <property type="molecule type" value="Genomic_DNA"/>
</dbReference>